<organism evidence="2 3">
    <name type="scientific">Trichophyton tonsurans (strain CBS 112818)</name>
    <name type="common">Scalp ringworm fungus</name>
    <dbReference type="NCBI Taxonomy" id="647933"/>
    <lineage>
        <taxon>Eukaryota</taxon>
        <taxon>Fungi</taxon>
        <taxon>Dikarya</taxon>
        <taxon>Ascomycota</taxon>
        <taxon>Pezizomycotina</taxon>
        <taxon>Eurotiomycetes</taxon>
        <taxon>Eurotiomycetidae</taxon>
        <taxon>Onygenales</taxon>
        <taxon>Arthrodermataceae</taxon>
        <taxon>Trichophyton</taxon>
    </lineage>
</organism>
<dbReference type="Proteomes" id="UP000009172">
    <property type="component" value="Unassembled WGS sequence"/>
</dbReference>
<reference evidence="3" key="1">
    <citation type="journal article" date="2012" name="MBio">
        <title>Comparative genome analysis of Trichophyton rubrum and related dermatophytes reveals candidate genes involved in infection.</title>
        <authorList>
            <person name="Martinez D.A."/>
            <person name="Oliver B.G."/>
            <person name="Graeser Y."/>
            <person name="Goldberg J.M."/>
            <person name="Li W."/>
            <person name="Martinez-Rossi N.M."/>
            <person name="Monod M."/>
            <person name="Shelest E."/>
            <person name="Barton R.C."/>
            <person name="Birch E."/>
            <person name="Brakhage A.A."/>
            <person name="Chen Z."/>
            <person name="Gurr S.J."/>
            <person name="Heiman D."/>
            <person name="Heitman J."/>
            <person name="Kosti I."/>
            <person name="Rossi A."/>
            <person name="Saif S."/>
            <person name="Samalova M."/>
            <person name="Saunders C.W."/>
            <person name="Shea T."/>
            <person name="Summerbell R.C."/>
            <person name="Xu J."/>
            <person name="Young S."/>
            <person name="Zeng Q."/>
            <person name="Birren B.W."/>
            <person name="Cuomo C.A."/>
            <person name="White T.C."/>
        </authorList>
    </citation>
    <scope>NUCLEOTIDE SEQUENCE [LARGE SCALE GENOMIC DNA]</scope>
    <source>
        <strain evidence="3">CBS 112818</strain>
    </source>
</reference>
<dbReference type="OrthoDB" id="4506360at2759"/>
<proteinExistence type="predicted"/>
<protein>
    <submittedName>
        <fullName evidence="2">Uncharacterized protein</fullName>
    </submittedName>
</protein>
<gene>
    <name evidence="2" type="ORF">TESG_03305</name>
</gene>
<feature type="compositionally biased region" description="Basic and acidic residues" evidence="1">
    <location>
        <begin position="104"/>
        <end position="120"/>
    </location>
</feature>
<feature type="compositionally biased region" description="Low complexity" evidence="1">
    <location>
        <begin position="86"/>
        <end position="101"/>
    </location>
</feature>
<keyword evidence="3" id="KW-1185">Reference proteome</keyword>
<sequence length="120" mass="13220">MSQPNNNDDYHTTIYLDPQHIFCNNGRTFLTCRSCAGNPPSCEDCRGNGFNTYICGHCQKASISDRERIGLFTTSPLATGPPTLKSSRPSSPESSVSSVSSLDRLPKPRNLDPPEHGHRR</sequence>
<accession>F2RWZ2</accession>
<dbReference type="AlphaFoldDB" id="F2RWZ2"/>
<evidence type="ECO:0000256" key="1">
    <source>
        <dbReference type="SAM" id="MobiDB-lite"/>
    </source>
</evidence>
<evidence type="ECO:0000313" key="2">
    <source>
        <dbReference type="EMBL" id="EGD95841.1"/>
    </source>
</evidence>
<feature type="region of interest" description="Disordered" evidence="1">
    <location>
        <begin position="72"/>
        <end position="120"/>
    </location>
</feature>
<dbReference type="HOGENOM" id="CLU_2157757_0_0_1"/>
<dbReference type="EMBL" id="GG698490">
    <property type="protein sequence ID" value="EGD95841.1"/>
    <property type="molecule type" value="Genomic_DNA"/>
</dbReference>
<evidence type="ECO:0000313" key="3">
    <source>
        <dbReference type="Proteomes" id="UP000009172"/>
    </source>
</evidence>
<name>F2RWZ2_TRIT1</name>